<name>A0A0K9PYU9_ZOSMR</name>
<keyword evidence="3" id="KW-1185">Reference proteome</keyword>
<proteinExistence type="predicted"/>
<sequence length="66" mass="7436">MSFTTLEDAENFYYGYADRIGFFVRKSTTSSNAHGLTRHTLVCSKEGKNNTIIPSLNTSSKKKRNT</sequence>
<comment type="caution">
    <text evidence="2">The sequence shown here is derived from an EMBL/GenBank/DDBJ whole genome shotgun (WGS) entry which is preliminary data.</text>
</comment>
<accession>A0A0K9PYU9</accession>
<dbReference type="AlphaFoldDB" id="A0A0K9PYU9"/>
<gene>
    <name evidence="2" type="ORF">ZOSMA_14G01800</name>
</gene>
<dbReference type="EMBL" id="LFYR01000585">
    <property type="protein sequence ID" value="KMZ73412.1"/>
    <property type="molecule type" value="Genomic_DNA"/>
</dbReference>
<feature type="domain" description="FAR1" evidence="1">
    <location>
        <begin position="11"/>
        <end position="55"/>
    </location>
</feature>
<organism evidence="2 3">
    <name type="scientific">Zostera marina</name>
    <name type="common">Eelgrass</name>
    <dbReference type="NCBI Taxonomy" id="29655"/>
    <lineage>
        <taxon>Eukaryota</taxon>
        <taxon>Viridiplantae</taxon>
        <taxon>Streptophyta</taxon>
        <taxon>Embryophyta</taxon>
        <taxon>Tracheophyta</taxon>
        <taxon>Spermatophyta</taxon>
        <taxon>Magnoliopsida</taxon>
        <taxon>Liliopsida</taxon>
        <taxon>Zosteraceae</taxon>
        <taxon>Zostera</taxon>
    </lineage>
</organism>
<evidence type="ECO:0000313" key="2">
    <source>
        <dbReference type="EMBL" id="KMZ73412.1"/>
    </source>
</evidence>
<reference evidence="3" key="1">
    <citation type="journal article" date="2016" name="Nature">
        <title>The genome of the seagrass Zostera marina reveals angiosperm adaptation to the sea.</title>
        <authorList>
            <person name="Olsen J.L."/>
            <person name="Rouze P."/>
            <person name="Verhelst B."/>
            <person name="Lin Y.-C."/>
            <person name="Bayer T."/>
            <person name="Collen J."/>
            <person name="Dattolo E."/>
            <person name="De Paoli E."/>
            <person name="Dittami S."/>
            <person name="Maumus F."/>
            <person name="Michel G."/>
            <person name="Kersting A."/>
            <person name="Lauritano C."/>
            <person name="Lohaus R."/>
            <person name="Toepel M."/>
            <person name="Tonon T."/>
            <person name="Vanneste K."/>
            <person name="Amirebrahimi M."/>
            <person name="Brakel J."/>
            <person name="Bostroem C."/>
            <person name="Chovatia M."/>
            <person name="Grimwood J."/>
            <person name="Jenkins J.W."/>
            <person name="Jueterbock A."/>
            <person name="Mraz A."/>
            <person name="Stam W.T."/>
            <person name="Tice H."/>
            <person name="Bornberg-Bauer E."/>
            <person name="Green P.J."/>
            <person name="Pearson G.A."/>
            <person name="Procaccini G."/>
            <person name="Duarte C.M."/>
            <person name="Schmutz J."/>
            <person name="Reusch T.B.H."/>
            <person name="Van de Peer Y."/>
        </authorList>
    </citation>
    <scope>NUCLEOTIDE SEQUENCE [LARGE SCALE GENOMIC DNA]</scope>
    <source>
        <strain evidence="3">cv. Finnish</strain>
    </source>
</reference>
<dbReference type="Proteomes" id="UP000036987">
    <property type="component" value="Unassembled WGS sequence"/>
</dbReference>
<evidence type="ECO:0000313" key="3">
    <source>
        <dbReference type="Proteomes" id="UP000036987"/>
    </source>
</evidence>
<dbReference type="OrthoDB" id="2402896at2759"/>
<evidence type="ECO:0000259" key="1">
    <source>
        <dbReference type="Pfam" id="PF03101"/>
    </source>
</evidence>
<dbReference type="PANTHER" id="PTHR46328:SF30">
    <property type="entry name" value="OS04G0641500 PROTEIN"/>
    <property type="match status" value="1"/>
</dbReference>
<protein>
    <recommendedName>
        <fullName evidence="1">FAR1 domain-containing protein</fullName>
    </recommendedName>
</protein>
<dbReference type="Pfam" id="PF03101">
    <property type="entry name" value="FAR1"/>
    <property type="match status" value="1"/>
</dbReference>
<dbReference type="PANTHER" id="PTHR46328">
    <property type="entry name" value="FAR-RED IMPAIRED RESPONSIVE (FAR1) FAMILY PROTEIN-RELATED"/>
    <property type="match status" value="1"/>
</dbReference>
<dbReference type="InterPro" id="IPR004330">
    <property type="entry name" value="FAR1_DNA_bnd_dom"/>
</dbReference>